<comment type="caution">
    <text evidence="1">The sequence shown here is derived from an EMBL/GenBank/DDBJ whole genome shotgun (WGS) entry which is preliminary data.</text>
</comment>
<dbReference type="Proteomes" id="UP000651156">
    <property type="component" value="Unassembled WGS sequence"/>
</dbReference>
<keyword evidence="2" id="KW-1185">Reference proteome</keyword>
<reference evidence="1 2" key="1">
    <citation type="submission" date="2020-10" db="EMBL/GenBank/DDBJ databases">
        <authorList>
            <person name="Castelo-Branco R."/>
            <person name="Eusebio N."/>
            <person name="Adriana R."/>
            <person name="Vieira A."/>
            <person name="Brugerolle De Fraissinette N."/>
            <person name="Rezende De Castro R."/>
            <person name="Schneider M.P."/>
            <person name="Vasconcelos V."/>
            <person name="Leao P.N."/>
        </authorList>
    </citation>
    <scope>NUCLEOTIDE SEQUENCE [LARGE SCALE GENOMIC DNA]</scope>
    <source>
        <strain evidence="1 2">LEGE 06123</strain>
    </source>
</reference>
<organism evidence="1 2">
    <name type="scientific">Gloeocapsopsis crepidinum LEGE 06123</name>
    <dbReference type="NCBI Taxonomy" id="588587"/>
    <lineage>
        <taxon>Bacteria</taxon>
        <taxon>Bacillati</taxon>
        <taxon>Cyanobacteriota</taxon>
        <taxon>Cyanophyceae</taxon>
        <taxon>Oscillatoriophycideae</taxon>
        <taxon>Chroococcales</taxon>
        <taxon>Chroococcaceae</taxon>
        <taxon>Gloeocapsopsis</taxon>
    </lineage>
</organism>
<name>A0ABR9UQX2_9CHRO</name>
<gene>
    <name evidence="1" type="ORF">IQ230_10025</name>
</gene>
<dbReference type="EMBL" id="JADEWN010000020">
    <property type="protein sequence ID" value="MBE9190684.1"/>
    <property type="molecule type" value="Genomic_DNA"/>
</dbReference>
<dbReference type="Gene3D" id="3.20.20.80">
    <property type="entry name" value="Glycosidases"/>
    <property type="match status" value="1"/>
</dbReference>
<dbReference type="RefSeq" id="WP_193931859.1">
    <property type="nucleotide sequence ID" value="NZ_CAWPMZ010000043.1"/>
</dbReference>
<proteinExistence type="predicted"/>
<dbReference type="SUPFAM" id="SSF51445">
    <property type="entry name" value="(Trans)glycosidases"/>
    <property type="match status" value="1"/>
</dbReference>
<protein>
    <submittedName>
        <fullName evidence="1">Uncharacterized protein</fullName>
    </submittedName>
</protein>
<evidence type="ECO:0000313" key="2">
    <source>
        <dbReference type="Proteomes" id="UP000651156"/>
    </source>
</evidence>
<accession>A0ABR9UQX2</accession>
<sequence>MTLLNIINQFGKRIPKFVVALTTFTYINSLIPVQAASVTAQSADSFVNSICVNTHLGYTDTPYVQQYNTVKQKLIEMGVRHIRDGGSREDIIAKMKDLAAVGIKTTYIMNPQAGVAPNSTYWASAPNYTINDFVKNKVGTDVIDAVEILNEIDLFYNLHGGYYWRSTDTQQVNNNPSSPLYWAKYATVMTKDTWTALKSDPDTASVKVIGPSLGYTYNYTNKPPLGDLSEYVDWGNFHPYPYGGNSFSYPSRYNTIDKYHWHGNFPSVNIDEWPYAFDMTKHIFGSKPMAATETGYFTTQTKHGVSEKMHGKYMPRLFLEYFRKGIARTCSYEFLDEWDAPRNREANFGLLRNDLSPKPAYTALKNVIALLKDPGTNFKLSSLDYTLNVTSPEGYNRRRYVKTLLLQKRDGDFYLVLWHDISNGDTTSVPVREIEPPQMPTQIQLNTPISNATVYSLDDLGNMSMYNTTMNGKTINLDVTDKAMIVKLTPYK</sequence>
<dbReference type="InterPro" id="IPR017853">
    <property type="entry name" value="GH"/>
</dbReference>
<evidence type="ECO:0000313" key="1">
    <source>
        <dbReference type="EMBL" id="MBE9190684.1"/>
    </source>
</evidence>